<reference evidence="1 2" key="1">
    <citation type="submission" date="2019-03" db="EMBL/GenBank/DDBJ databases">
        <title>Genome sequence of Sphingomonas sp. 17J27-24.</title>
        <authorList>
            <person name="Kim M."/>
            <person name="Maeng S."/>
            <person name="Sathiyaraj S."/>
        </authorList>
    </citation>
    <scope>NUCLEOTIDE SEQUENCE [LARGE SCALE GENOMIC DNA]</scope>
    <source>
        <strain evidence="1 2">17J27-24</strain>
    </source>
</reference>
<dbReference type="OrthoDB" id="8853368at2"/>
<accession>A0A4Y8ZQP8</accession>
<evidence type="ECO:0000313" key="1">
    <source>
        <dbReference type="EMBL" id="TFI58341.1"/>
    </source>
</evidence>
<evidence type="ECO:0000313" key="2">
    <source>
        <dbReference type="Proteomes" id="UP000298213"/>
    </source>
</evidence>
<name>A0A4Y8ZQP8_9SPHN</name>
<keyword evidence="2" id="KW-1185">Reference proteome</keyword>
<gene>
    <name evidence="1" type="ORF">E2493_10160</name>
</gene>
<dbReference type="EMBL" id="SPDV01000017">
    <property type="protein sequence ID" value="TFI58341.1"/>
    <property type="molecule type" value="Genomic_DNA"/>
</dbReference>
<dbReference type="AlphaFoldDB" id="A0A4Y8ZQP8"/>
<sequence>MGSPISVDLPHKLGAAEARRRIQNGIGGLDRHLPAGARAEHHWSGERMNLKVVALGQEVSATIDVEETYVRVQVQLPPFLSFFGSTIEGLLRRHGTELLEDRSGGRRSG</sequence>
<comment type="caution">
    <text evidence="1">The sequence shown here is derived from an EMBL/GenBank/DDBJ whole genome shotgun (WGS) entry which is preliminary data.</text>
</comment>
<dbReference type="InterPro" id="IPR013433">
    <property type="entry name" value="PHA_gran_rgn"/>
</dbReference>
<organism evidence="1 2">
    <name type="scientific">Sphingomonas parva</name>
    <dbReference type="NCBI Taxonomy" id="2555898"/>
    <lineage>
        <taxon>Bacteria</taxon>
        <taxon>Pseudomonadati</taxon>
        <taxon>Pseudomonadota</taxon>
        <taxon>Alphaproteobacteria</taxon>
        <taxon>Sphingomonadales</taxon>
        <taxon>Sphingomonadaceae</taxon>
        <taxon>Sphingomonas</taxon>
    </lineage>
</organism>
<dbReference type="RefSeq" id="WP_135086360.1">
    <property type="nucleotide sequence ID" value="NZ_SPDV01000017.1"/>
</dbReference>
<dbReference type="Pfam" id="PF09650">
    <property type="entry name" value="PHA_gran_rgn"/>
    <property type="match status" value="1"/>
</dbReference>
<dbReference type="Proteomes" id="UP000298213">
    <property type="component" value="Unassembled WGS sequence"/>
</dbReference>
<evidence type="ECO:0008006" key="3">
    <source>
        <dbReference type="Google" id="ProtNLM"/>
    </source>
</evidence>
<protein>
    <recommendedName>
        <fullName evidence="3">Polyhydroxyalkanoic acid synthase</fullName>
    </recommendedName>
</protein>
<proteinExistence type="predicted"/>